<evidence type="ECO:0000256" key="6">
    <source>
        <dbReference type="SAM" id="MobiDB-lite"/>
    </source>
</evidence>
<keyword evidence="2" id="KW-0547">Nucleotide-binding</keyword>
<dbReference type="GO" id="GO:0003676">
    <property type="term" value="F:nucleic acid binding"/>
    <property type="evidence" value="ECO:0007669"/>
    <property type="project" value="InterPro"/>
</dbReference>
<dbReference type="InterPro" id="IPR001650">
    <property type="entry name" value="Helicase_C-like"/>
</dbReference>
<reference evidence="8 9" key="1">
    <citation type="journal article" date="2020" name="ISME J.">
        <title>Uncovering the hidden diversity of litter-decomposition mechanisms in mushroom-forming fungi.</title>
        <authorList>
            <person name="Floudas D."/>
            <person name="Bentzer J."/>
            <person name="Ahren D."/>
            <person name="Johansson T."/>
            <person name="Persson P."/>
            <person name="Tunlid A."/>
        </authorList>
    </citation>
    <scope>NUCLEOTIDE SEQUENCE [LARGE SCALE GENOMIC DNA]</scope>
    <source>
        <strain evidence="8 9">CBS 146.42</strain>
    </source>
</reference>
<dbReference type="PANTHER" id="PTHR13710:SF154">
    <property type="entry name" value="RECQ HELICASE, PUTATIVE (AFU_ORTHOLOGUE AFUA_6G14720)-RELATED"/>
    <property type="match status" value="1"/>
</dbReference>
<feature type="region of interest" description="Disordered" evidence="6">
    <location>
        <begin position="351"/>
        <end position="374"/>
    </location>
</feature>
<evidence type="ECO:0000256" key="5">
    <source>
        <dbReference type="ARBA" id="ARBA00034808"/>
    </source>
</evidence>
<evidence type="ECO:0000259" key="7">
    <source>
        <dbReference type="PROSITE" id="PS51192"/>
    </source>
</evidence>
<organism evidence="8 9">
    <name type="scientific">Leucocoprinus leucothites</name>
    <dbReference type="NCBI Taxonomy" id="201217"/>
    <lineage>
        <taxon>Eukaryota</taxon>
        <taxon>Fungi</taxon>
        <taxon>Dikarya</taxon>
        <taxon>Basidiomycota</taxon>
        <taxon>Agaricomycotina</taxon>
        <taxon>Agaricomycetes</taxon>
        <taxon>Agaricomycetidae</taxon>
        <taxon>Agaricales</taxon>
        <taxon>Agaricineae</taxon>
        <taxon>Agaricaceae</taxon>
        <taxon>Leucocoprinus</taxon>
    </lineage>
</organism>
<dbReference type="InterPro" id="IPR027417">
    <property type="entry name" value="P-loop_NTPase"/>
</dbReference>
<dbReference type="Proteomes" id="UP000559027">
    <property type="component" value="Unassembled WGS sequence"/>
</dbReference>
<dbReference type="Pfam" id="PF12013">
    <property type="entry name" value="OrsD"/>
    <property type="match status" value="1"/>
</dbReference>
<dbReference type="InterPro" id="IPR011545">
    <property type="entry name" value="DEAD/DEAH_box_helicase_dom"/>
</dbReference>
<evidence type="ECO:0000256" key="4">
    <source>
        <dbReference type="ARBA" id="ARBA00034617"/>
    </source>
</evidence>
<dbReference type="GO" id="GO:0005737">
    <property type="term" value="C:cytoplasm"/>
    <property type="evidence" value="ECO:0007669"/>
    <property type="project" value="TreeGrafter"/>
</dbReference>
<gene>
    <name evidence="8" type="ORF">D9756_010117</name>
</gene>
<feature type="domain" description="Helicase ATP-binding" evidence="7">
    <location>
        <begin position="978"/>
        <end position="1138"/>
    </location>
</feature>
<dbReference type="GO" id="GO:0005524">
    <property type="term" value="F:ATP binding"/>
    <property type="evidence" value="ECO:0007669"/>
    <property type="project" value="UniProtKB-KW"/>
</dbReference>
<feature type="region of interest" description="Disordered" evidence="6">
    <location>
        <begin position="1"/>
        <end position="28"/>
    </location>
</feature>
<dbReference type="GO" id="GO:0043138">
    <property type="term" value="F:3'-5' DNA helicase activity"/>
    <property type="evidence" value="ECO:0007669"/>
    <property type="project" value="UniProtKB-EC"/>
</dbReference>
<accession>A0A8H5CWF2</accession>
<dbReference type="GO" id="GO:0005694">
    <property type="term" value="C:chromosome"/>
    <property type="evidence" value="ECO:0007669"/>
    <property type="project" value="TreeGrafter"/>
</dbReference>
<evidence type="ECO:0000256" key="1">
    <source>
        <dbReference type="ARBA" id="ARBA00005446"/>
    </source>
</evidence>
<dbReference type="EC" id="5.6.2.4" evidence="5"/>
<sequence length="1500" mass="169238">MPETVTPPPGTAPPSRTCSPEPMLRDETSDELLQSIQTPLLNTYGLAVNTKHRILVCLKCRSVIDPTNIRQHFLNQHKEFATPLDLQDLIAAESEEQYPSLTDAPPRPTEPVNPIEELGPPVMDYLLCTSCRRCYKSKESFGKHTCSSDSPQYTISPAQRWVQNNSSPWFPVKPLPAKRSTQTTPWVIFKEQHRNETSRTEKPAAQSDDFRVLHQFLKKERWLDYIEGHRHEDLMPLVKYSTLDVTYGTLCNHIHSFFSTTQSSIDSYYLRRIISVRPAQEHDEKHVRHHADVNPKTQKKYARTTAALIVFIDRIAFDDDALYKFPIATQISAACKDLIRHLLPPRGSLVEELSEGERDDEQDDNERDASDDSDKEIVIEESTRSLSQAQAPLSTSIIQQKLANLLYLLFTQTPTDEQPGKLISPIPHFVILSSLRKNGDWASGNTITPLISHLLFAGRLVFAWKIIELTKKHSMAYSSAFARVERYFDEKSEAMMPYLYLLKRGIGGVDSAEESTLYFNAPDLSGTSAIIEDKTLHLSRIGDLHQRAAHEIEQEINELTFHDPTFVISPEIHIHDDPQERASAYSFVADRRNPWNNEKTVARHILETPEIFTNYAYITPQGKVSWYPTQIAAQMKRIFKLQEKIMCNIILSYGEPARGSELASHLLANVSGGSIRNFFVLFNLPVLRASWSKTTSINNTDKPICRIPHLPIGHQLTRFLVYLRPLYLEWQKYLSPSMSFNAQHYLFAGLHRPLTSRDLSDALVAYTTQELGVPLRIRVFRQFMSFITDCNREAFTVAEANSTAMYEQFGHSAKMNLQHYTHDARVPPGMSASMFISNARVSGVFHLLFGHSPQLLEHLEYGKGRIAEVIGTISQIRHHSQPTLQSPSYPSTQVAIRDVADALKPLLLPDILRSVNKALAESTSAVIEHITPKANFQETVGPHDVIPHPHILSKLREQYPSLIETHGGFLNKEQALATQILYEGKRHLLYISPTVEKTTPGMLCAKFFDAQKSTIWILPLISLHDQIYESSKKFGLTCKSWSHSTSATNPPTNIPITIDQATFDSFKLFVSILLQNNLLARVIIDEAHLILMHGSFRPVMHLLKWLGRYPVQMVIITATLPPSLEGSLLSALGITASLTIRTVTPRPNISYNVIWASGDFDQAVVHEFEKALAHSPSSKVLLFCLTVNEAERYSQRLNVACCHSKKGRDELTVTLQKFRENERNQQGGTSNRGLVTTSILGVGLDVPNEAGRAGRPPQSTPAFSIVVLPLRIEAEPLQNPDYFGQHILHQSLQNDSQCRQVELQKFLDGSADTCTALGKTAHMCDVCSKAATSPPLREDNTPSSQLLLAAAHSSRVFTLPKNLQDEESAELESAHQIIDHYSNSCIACGLLRPPAYQDHLFRDCEHNPSPYTQMKEWQAFKSAIKYPNGVCYQCGIPQKLKYANVAGEIEYFHDYLEDPRIHCRYSDVVAGLLFTISKNKTLLQKEIGWNLWNVGLEAQQ</sequence>
<dbReference type="OrthoDB" id="2507344at2759"/>
<evidence type="ECO:0000256" key="3">
    <source>
        <dbReference type="ARBA" id="ARBA00022840"/>
    </source>
</evidence>
<dbReference type="GO" id="GO:0000724">
    <property type="term" value="P:double-strand break repair via homologous recombination"/>
    <property type="evidence" value="ECO:0007669"/>
    <property type="project" value="TreeGrafter"/>
</dbReference>
<dbReference type="Pfam" id="PF00270">
    <property type="entry name" value="DEAD"/>
    <property type="match status" value="1"/>
</dbReference>
<comment type="caution">
    <text evidence="8">The sequence shown here is derived from an EMBL/GenBank/DDBJ whole genome shotgun (WGS) entry which is preliminary data.</text>
</comment>
<comment type="catalytic activity">
    <reaction evidence="4">
        <text>Couples ATP hydrolysis with the unwinding of duplex DNA by translocating in the 3'-5' direction.</text>
        <dbReference type="EC" id="5.6.2.4"/>
    </reaction>
</comment>
<dbReference type="GO" id="GO:0009378">
    <property type="term" value="F:four-way junction helicase activity"/>
    <property type="evidence" value="ECO:0007669"/>
    <property type="project" value="TreeGrafter"/>
</dbReference>
<proteinExistence type="inferred from homology"/>
<dbReference type="Pfam" id="PF00271">
    <property type="entry name" value="Helicase_C"/>
    <property type="match status" value="1"/>
</dbReference>
<evidence type="ECO:0000313" key="8">
    <source>
        <dbReference type="EMBL" id="KAF5347917.1"/>
    </source>
</evidence>
<dbReference type="PANTHER" id="PTHR13710">
    <property type="entry name" value="DNA HELICASE RECQ FAMILY MEMBER"/>
    <property type="match status" value="1"/>
</dbReference>
<evidence type="ECO:0000313" key="9">
    <source>
        <dbReference type="Proteomes" id="UP000559027"/>
    </source>
</evidence>
<feature type="compositionally biased region" description="Pro residues" evidence="6">
    <location>
        <begin position="1"/>
        <end position="12"/>
    </location>
</feature>
<protein>
    <recommendedName>
        <fullName evidence="5">DNA 3'-5' helicase</fullName>
        <ecNumber evidence="5">5.6.2.4</ecNumber>
    </recommendedName>
</protein>
<name>A0A8H5CWF2_9AGAR</name>
<dbReference type="SUPFAM" id="SSF52540">
    <property type="entry name" value="P-loop containing nucleoside triphosphate hydrolases"/>
    <property type="match status" value="1"/>
</dbReference>
<comment type="similarity">
    <text evidence="1">Belongs to the helicase family. RecQ subfamily.</text>
</comment>
<feature type="compositionally biased region" description="Acidic residues" evidence="6">
    <location>
        <begin position="352"/>
        <end position="366"/>
    </location>
</feature>
<evidence type="ECO:0000256" key="2">
    <source>
        <dbReference type="ARBA" id="ARBA00022741"/>
    </source>
</evidence>
<dbReference type="InterPro" id="IPR014001">
    <property type="entry name" value="Helicase_ATP-bd"/>
</dbReference>
<keyword evidence="3" id="KW-0067">ATP-binding</keyword>
<dbReference type="EMBL" id="JAACJO010000022">
    <property type="protein sequence ID" value="KAF5347917.1"/>
    <property type="molecule type" value="Genomic_DNA"/>
</dbReference>
<dbReference type="PROSITE" id="PS51192">
    <property type="entry name" value="HELICASE_ATP_BIND_1"/>
    <property type="match status" value="1"/>
</dbReference>
<keyword evidence="9" id="KW-1185">Reference proteome</keyword>
<dbReference type="Gene3D" id="3.40.50.300">
    <property type="entry name" value="P-loop containing nucleotide triphosphate hydrolases"/>
    <property type="match status" value="2"/>
</dbReference>
<dbReference type="InterPro" id="IPR022698">
    <property type="entry name" value="OrsD"/>
</dbReference>